<comment type="similarity">
    <text evidence="1">Belongs to the sulfotransferase 1 family.</text>
</comment>
<dbReference type="PROSITE" id="PS50923">
    <property type="entry name" value="SUSHI"/>
    <property type="match status" value="2"/>
</dbReference>
<evidence type="ECO:0000256" key="1">
    <source>
        <dbReference type="ARBA" id="ARBA00005771"/>
    </source>
</evidence>
<protein>
    <recommendedName>
        <fullName evidence="5">Sushi domain-containing protein</fullName>
    </recommendedName>
</protein>
<dbReference type="Gene3D" id="3.40.50.300">
    <property type="entry name" value="P-loop containing nucleotide triphosphate hydrolases"/>
    <property type="match status" value="1"/>
</dbReference>
<evidence type="ECO:0000256" key="2">
    <source>
        <dbReference type="ARBA" id="ARBA00022679"/>
    </source>
</evidence>
<dbReference type="GO" id="GO:0008146">
    <property type="term" value="F:sulfotransferase activity"/>
    <property type="evidence" value="ECO:0007669"/>
    <property type="project" value="InterPro"/>
</dbReference>
<keyword evidence="7" id="KW-1185">Reference proteome</keyword>
<dbReference type="SMART" id="SM00032">
    <property type="entry name" value="CCP"/>
    <property type="match status" value="2"/>
</dbReference>
<dbReference type="AlphaFoldDB" id="A0A7R9Q6N6"/>
<dbReference type="SUPFAM" id="SSF57535">
    <property type="entry name" value="Complement control module/SCR domain"/>
    <property type="match status" value="2"/>
</dbReference>
<feature type="domain" description="Sushi" evidence="5">
    <location>
        <begin position="21"/>
        <end position="80"/>
    </location>
</feature>
<feature type="disulfide bond" evidence="4">
    <location>
        <begin position="51"/>
        <end position="78"/>
    </location>
</feature>
<dbReference type="InterPro" id="IPR035976">
    <property type="entry name" value="Sushi/SCR/CCP_sf"/>
</dbReference>
<keyword evidence="3 4" id="KW-1015">Disulfide bond</keyword>
<dbReference type="CDD" id="cd00033">
    <property type="entry name" value="CCP"/>
    <property type="match status" value="2"/>
</dbReference>
<dbReference type="InterPro" id="IPR027417">
    <property type="entry name" value="P-loop_NTPase"/>
</dbReference>
<evidence type="ECO:0000313" key="6">
    <source>
        <dbReference type="EMBL" id="CAD7634215.1"/>
    </source>
</evidence>
<feature type="domain" description="Sushi" evidence="5">
    <location>
        <begin position="264"/>
        <end position="318"/>
    </location>
</feature>
<gene>
    <name evidence="6" type="ORF">OSB1V03_LOCUS14611</name>
</gene>
<proteinExistence type="inferred from homology"/>
<feature type="disulfide bond" evidence="4">
    <location>
        <begin position="23"/>
        <end position="66"/>
    </location>
</feature>
<dbReference type="InterPro" id="IPR000863">
    <property type="entry name" value="Sulfotransferase_dom"/>
</dbReference>
<dbReference type="Proteomes" id="UP000759131">
    <property type="component" value="Unassembled WGS sequence"/>
</dbReference>
<feature type="disulfide bond" evidence="4">
    <location>
        <begin position="289"/>
        <end position="316"/>
    </location>
</feature>
<accession>A0A7R9Q6N6</accession>
<keyword evidence="2" id="KW-0808">Transferase</keyword>
<dbReference type="OrthoDB" id="6527868at2759"/>
<reference evidence="6" key="1">
    <citation type="submission" date="2020-11" db="EMBL/GenBank/DDBJ databases">
        <authorList>
            <person name="Tran Van P."/>
        </authorList>
    </citation>
    <scope>NUCLEOTIDE SEQUENCE</scope>
</reference>
<sequence length="701" mass="80087">MNNNVLIIGFFLNDRNHWTSGDCGLPAIPESTKLSLFKSRYAEQSVISYECEETKDQLIEGKHRQCLNHRWNGSLPRCAKEVEAVLLKRIEITEMGGRQPLYREMKWSAVEPRRMARIVNNNAKYDTTDCPKTRFLWSVNQSQSWTFHVLRGYYFNYFSLRLRSAGGSLRQLYDQNRLQLSATMEDIISSKRCLLERFRAHDTDPLAEVISFVCDKSERQMIGAQEGVDESIEKIVVRAVVAVDDHAVNITTTFCDLRLYVLSESCGSPEKPLNSDHLVREKTYTVFTCREGFHLVGHQRVRCSPDGQWLDPFPRCLPNKTCPIPAIDRPDPNLFVQYKHFYDVNGSQYGVPDDLAIYSCVNTTTNATTKQVIGPISRVCRDGKWTGSQPGEMSNSQNDHRAKYMNAMSGLEVVEHDGVIQKVCWLEWMLAIKTVRVRPSDVFVCGYPKSGITWLQEIVCRIVSDGVVGRDGHRIVDDVMATKNNHLSSFETLDNPRIVSTHFEAKYLPSFATIDCKVIYIVRNPKDVCVSYYHFHKMLKEYGSGVDWDDFCHLFLSGQLLTGDWLSHVNDYWLTYGTRNHPNVLFIAYEELCADLTAMVGTIGRFLGKQLTAETVANIAVKCTADAMRDSFINPPEFRSNSQFIREAKVGDWKRHMTEHMSALFDKRYGDGLRAIGLPVCDHMEGAIEYMSKTGRIIQRN</sequence>
<evidence type="ECO:0000259" key="5">
    <source>
        <dbReference type="PROSITE" id="PS50923"/>
    </source>
</evidence>
<dbReference type="Pfam" id="PF00685">
    <property type="entry name" value="Sulfotransfer_1"/>
    <property type="match status" value="1"/>
</dbReference>
<dbReference type="InterPro" id="IPR000436">
    <property type="entry name" value="Sushi_SCR_CCP_dom"/>
</dbReference>
<comment type="caution">
    <text evidence="4">Lacks conserved residue(s) required for the propagation of feature annotation.</text>
</comment>
<evidence type="ECO:0000313" key="7">
    <source>
        <dbReference type="Proteomes" id="UP000759131"/>
    </source>
</evidence>
<dbReference type="Gene3D" id="2.10.70.10">
    <property type="entry name" value="Complement Module, domain 1"/>
    <property type="match status" value="2"/>
</dbReference>
<keyword evidence="4" id="KW-0768">Sushi</keyword>
<dbReference type="PANTHER" id="PTHR11783">
    <property type="entry name" value="SULFOTRANSFERASE SULT"/>
    <property type="match status" value="1"/>
</dbReference>
<name>A0A7R9Q6N6_9ACAR</name>
<evidence type="ECO:0000256" key="4">
    <source>
        <dbReference type="PROSITE-ProRule" id="PRU00302"/>
    </source>
</evidence>
<dbReference type="Pfam" id="PF00084">
    <property type="entry name" value="Sushi"/>
    <property type="match status" value="2"/>
</dbReference>
<evidence type="ECO:0000256" key="3">
    <source>
        <dbReference type="ARBA" id="ARBA00023157"/>
    </source>
</evidence>
<organism evidence="6">
    <name type="scientific">Medioppia subpectinata</name>
    <dbReference type="NCBI Taxonomy" id="1979941"/>
    <lineage>
        <taxon>Eukaryota</taxon>
        <taxon>Metazoa</taxon>
        <taxon>Ecdysozoa</taxon>
        <taxon>Arthropoda</taxon>
        <taxon>Chelicerata</taxon>
        <taxon>Arachnida</taxon>
        <taxon>Acari</taxon>
        <taxon>Acariformes</taxon>
        <taxon>Sarcoptiformes</taxon>
        <taxon>Oribatida</taxon>
        <taxon>Brachypylina</taxon>
        <taxon>Oppioidea</taxon>
        <taxon>Oppiidae</taxon>
        <taxon>Medioppia</taxon>
    </lineage>
</organism>
<dbReference type="EMBL" id="OC868771">
    <property type="protein sequence ID" value="CAD7634215.1"/>
    <property type="molecule type" value="Genomic_DNA"/>
</dbReference>
<dbReference type="EMBL" id="CAJPIZ010014196">
    <property type="protein sequence ID" value="CAG2114645.1"/>
    <property type="molecule type" value="Genomic_DNA"/>
</dbReference>
<dbReference type="SUPFAM" id="SSF52540">
    <property type="entry name" value="P-loop containing nucleoside triphosphate hydrolases"/>
    <property type="match status" value="1"/>
</dbReference>